<feature type="transmembrane region" description="Helical" evidence="6">
    <location>
        <begin position="285"/>
        <end position="307"/>
    </location>
</feature>
<dbReference type="CDD" id="cd07042">
    <property type="entry name" value="STAS_SulP_like_sulfate_transporter"/>
    <property type="match status" value="1"/>
</dbReference>
<evidence type="ECO:0000256" key="6">
    <source>
        <dbReference type="SAM" id="Phobius"/>
    </source>
</evidence>
<dbReference type="Pfam" id="PF01740">
    <property type="entry name" value="STAS"/>
    <property type="match status" value="1"/>
</dbReference>
<accession>A0A4Y3UPC9</accession>
<dbReference type="PROSITE" id="PS50801">
    <property type="entry name" value="STAS"/>
    <property type="match status" value="1"/>
</dbReference>
<feature type="transmembrane region" description="Helical" evidence="6">
    <location>
        <begin position="125"/>
        <end position="153"/>
    </location>
</feature>
<feature type="compositionally biased region" description="Low complexity" evidence="5">
    <location>
        <begin position="38"/>
        <end position="50"/>
    </location>
</feature>
<keyword evidence="3 6" id="KW-1133">Transmembrane helix</keyword>
<feature type="transmembrane region" description="Helical" evidence="6">
    <location>
        <begin position="420"/>
        <end position="451"/>
    </location>
</feature>
<evidence type="ECO:0000256" key="3">
    <source>
        <dbReference type="ARBA" id="ARBA00022989"/>
    </source>
</evidence>
<comment type="subcellular location">
    <subcellularLocation>
        <location evidence="1">Membrane</location>
        <topology evidence="1">Multi-pass membrane protein</topology>
    </subcellularLocation>
</comment>
<feature type="transmembrane region" description="Helical" evidence="6">
    <location>
        <begin position="362"/>
        <end position="381"/>
    </location>
</feature>
<evidence type="ECO:0000259" key="7">
    <source>
        <dbReference type="PROSITE" id="PS50801"/>
    </source>
</evidence>
<evidence type="ECO:0000256" key="4">
    <source>
        <dbReference type="ARBA" id="ARBA00023136"/>
    </source>
</evidence>
<evidence type="ECO:0000256" key="1">
    <source>
        <dbReference type="ARBA" id="ARBA00004141"/>
    </source>
</evidence>
<dbReference type="Gene3D" id="3.30.750.24">
    <property type="entry name" value="STAS domain"/>
    <property type="match status" value="1"/>
</dbReference>
<feature type="transmembrane region" description="Helical" evidence="6">
    <location>
        <begin position="165"/>
        <end position="184"/>
    </location>
</feature>
<dbReference type="RefSeq" id="WP_229661487.1">
    <property type="nucleotide sequence ID" value="NZ_BJNA01000013.1"/>
</dbReference>
<feature type="compositionally biased region" description="Basic residues" evidence="5">
    <location>
        <begin position="27"/>
        <end position="37"/>
    </location>
</feature>
<dbReference type="GO" id="GO:0055085">
    <property type="term" value="P:transmembrane transport"/>
    <property type="evidence" value="ECO:0007669"/>
    <property type="project" value="InterPro"/>
</dbReference>
<dbReference type="InterPro" id="IPR011547">
    <property type="entry name" value="SLC26A/SulP_dom"/>
</dbReference>
<reference evidence="8 9" key="1">
    <citation type="submission" date="2019-06" db="EMBL/GenBank/DDBJ databases">
        <title>Sequencing the genomes of 1000 actinobacteria strains.</title>
        <authorList>
            <person name="Klenk H.-P."/>
        </authorList>
    </citation>
    <scope>NUCLEOTIDE SEQUENCE [LARGE SCALE GENOMIC DNA]</scope>
    <source>
        <strain evidence="8 9">DSM 20427</strain>
    </source>
</reference>
<dbReference type="InterPro" id="IPR036513">
    <property type="entry name" value="STAS_dom_sf"/>
</dbReference>
<dbReference type="Proteomes" id="UP000319804">
    <property type="component" value="Unassembled WGS sequence"/>
</dbReference>
<feature type="transmembrane region" description="Helical" evidence="6">
    <location>
        <begin position="242"/>
        <end position="264"/>
    </location>
</feature>
<gene>
    <name evidence="8" type="ORF">FHX68_0384</name>
</gene>
<comment type="caution">
    <text evidence="8">The sequence shown here is derived from an EMBL/GenBank/DDBJ whole genome shotgun (WGS) entry which is preliminary data.</text>
</comment>
<feature type="transmembrane region" description="Helical" evidence="6">
    <location>
        <begin position="68"/>
        <end position="89"/>
    </location>
</feature>
<evidence type="ECO:0000256" key="2">
    <source>
        <dbReference type="ARBA" id="ARBA00022692"/>
    </source>
</evidence>
<sequence length="610" mass="61581">MTGRSAGDRVTGSVRALLPSAADYRGRGSRARPRRSAQQRMPGAQASAAVPISAAAPRPLAGGWRADLLAGLTVGIVALPLALGFGVSAGLPAEAGLVTAIVAGVLAAVFGGSNVQVSGPTGAMVVVLAPIVASHGAGAVVVVTLLAGVIVLAAGVLKLGRAVSFIPWPVIEGFTLGIAVIIFLQQVPQLTAATPTPGHSSQAVVAAMQSIVAADPGYLAWSLGAALVVAACMLLAPRVHAAIPGSLVGIVLVSVLALVIPNPLTRIGALPSGLPAPSIPALDPALLGSLLTPAVTVAALAAIESLLSGRVAASMADTGTFDPDRELVGQGVASIGSALFGGMPATGAIARTAVNVRSGGRSRIAAIFHSVVLLAVVLVAAGPVGTIPLAALAGVLMVTAVRMVHLGTVRAILRSTRADALAFVVTAVVTVSFDLIVAVVIGVVLAGVVALRSLSRSSSVHRESVDAPHVVPSPAADDDAPDGLRHDGAAEGDERIAILRLDGPLVFTAADRIFDEIRAISGVSVVVLRMSQLELVDATGARMLGDIVQALEARGVTVLIKGIQPRHEDLFRTVGVLGALRHHKHLFDDLPTAIGHARDHVRRERSGPTP</sequence>
<protein>
    <submittedName>
        <fullName evidence="8">SulP family sulfate permease</fullName>
    </submittedName>
</protein>
<dbReference type="AlphaFoldDB" id="A0A4Y3UPC9"/>
<name>A0A4Y3UPC9_9MICO</name>
<feature type="region of interest" description="Disordered" evidence="5">
    <location>
        <begin position="465"/>
        <end position="486"/>
    </location>
</feature>
<keyword evidence="9" id="KW-1185">Reference proteome</keyword>
<dbReference type="SUPFAM" id="SSF52091">
    <property type="entry name" value="SpoIIaa-like"/>
    <property type="match status" value="1"/>
</dbReference>
<feature type="transmembrane region" description="Helical" evidence="6">
    <location>
        <begin position="218"/>
        <end position="236"/>
    </location>
</feature>
<feature type="domain" description="STAS" evidence="7">
    <location>
        <begin position="496"/>
        <end position="597"/>
    </location>
</feature>
<organism evidence="8 9">
    <name type="scientific">Microbacterium lacticum</name>
    <dbReference type="NCBI Taxonomy" id="33885"/>
    <lineage>
        <taxon>Bacteria</taxon>
        <taxon>Bacillati</taxon>
        <taxon>Actinomycetota</taxon>
        <taxon>Actinomycetes</taxon>
        <taxon>Micrococcales</taxon>
        <taxon>Microbacteriaceae</taxon>
        <taxon>Microbacterium</taxon>
    </lineage>
</organism>
<proteinExistence type="predicted"/>
<dbReference type="GO" id="GO:0016020">
    <property type="term" value="C:membrane"/>
    <property type="evidence" value="ECO:0007669"/>
    <property type="project" value="UniProtKB-SubCell"/>
</dbReference>
<keyword evidence="2 6" id="KW-0812">Transmembrane</keyword>
<keyword evidence="4 6" id="KW-0472">Membrane</keyword>
<dbReference type="InterPro" id="IPR002645">
    <property type="entry name" value="STAS_dom"/>
</dbReference>
<dbReference type="InterPro" id="IPR001902">
    <property type="entry name" value="SLC26A/SulP_fam"/>
</dbReference>
<dbReference type="EMBL" id="VFPS01000001">
    <property type="protein sequence ID" value="TQN00308.1"/>
    <property type="molecule type" value="Genomic_DNA"/>
</dbReference>
<evidence type="ECO:0000313" key="9">
    <source>
        <dbReference type="Proteomes" id="UP000319804"/>
    </source>
</evidence>
<feature type="region of interest" description="Disordered" evidence="5">
    <location>
        <begin position="1"/>
        <end position="50"/>
    </location>
</feature>
<dbReference type="Pfam" id="PF00916">
    <property type="entry name" value="Sulfate_transp"/>
    <property type="match status" value="1"/>
</dbReference>
<feature type="transmembrane region" description="Helical" evidence="6">
    <location>
        <begin position="95"/>
        <end position="113"/>
    </location>
</feature>
<evidence type="ECO:0000256" key="5">
    <source>
        <dbReference type="SAM" id="MobiDB-lite"/>
    </source>
</evidence>
<evidence type="ECO:0000313" key="8">
    <source>
        <dbReference type="EMBL" id="TQN00308.1"/>
    </source>
</evidence>
<feature type="transmembrane region" description="Helical" evidence="6">
    <location>
        <begin position="387"/>
        <end position="408"/>
    </location>
</feature>
<dbReference type="PANTHER" id="PTHR11814">
    <property type="entry name" value="SULFATE TRANSPORTER"/>
    <property type="match status" value="1"/>
</dbReference>